<keyword evidence="4" id="KW-1003">Cell membrane</keyword>
<keyword evidence="3" id="KW-0813">Transport</keyword>
<dbReference type="InterPro" id="IPR038770">
    <property type="entry name" value="Na+/solute_symporter_sf"/>
</dbReference>
<feature type="transmembrane region" description="Helical" evidence="8">
    <location>
        <begin position="6"/>
        <end position="24"/>
    </location>
</feature>
<evidence type="ECO:0000256" key="7">
    <source>
        <dbReference type="ARBA" id="ARBA00023136"/>
    </source>
</evidence>
<evidence type="ECO:0000256" key="2">
    <source>
        <dbReference type="ARBA" id="ARBA00010145"/>
    </source>
</evidence>
<dbReference type="InterPro" id="IPR004776">
    <property type="entry name" value="Mem_transp_PIN-like"/>
</dbReference>
<dbReference type="PANTHER" id="PTHR36838">
    <property type="entry name" value="AUXIN EFFLUX CARRIER FAMILY PROTEIN"/>
    <property type="match status" value="1"/>
</dbReference>
<evidence type="ECO:0000256" key="6">
    <source>
        <dbReference type="ARBA" id="ARBA00022989"/>
    </source>
</evidence>
<feature type="transmembrane region" description="Helical" evidence="8">
    <location>
        <begin position="99"/>
        <end position="121"/>
    </location>
</feature>
<dbReference type="EMBL" id="CP101620">
    <property type="protein sequence ID" value="UTY39654.1"/>
    <property type="molecule type" value="Genomic_DNA"/>
</dbReference>
<feature type="transmembrane region" description="Helical" evidence="8">
    <location>
        <begin position="36"/>
        <end position="58"/>
    </location>
</feature>
<evidence type="ECO:0000256" key="8">
    <source>
        <dbReference type="SAM" id="Phobius"/>
    </source>
</evidence>
<proteinExistence type="inferred from homology"/>
<name>A0ABY5I2T9_9FIRM</name>
<evidence type="ECO:0000313" key="10">
    <source>
        <dbReference type="Proteomes" id="UP001060112"/>
    </source>
</evidence>
<dbReference type="PANTHER" id="PTHR36838:SF1">
    <property type="entry name" value="SLR1864 PROTEIN"/>
    <property type="match status" value="1"/>
</dbReference>
<dbReference type="Proteomes" id="UP001060112">
    <property type="component" value="Chromosome"/>
</dbReference>
<feature type="transmembrane region" description="Helical" evidence="8">
    <location>
        <begin position="127"/>
        <end position="150"/>
    </location>
</feature>
<gene>
    <name evidence="9" type="ORF">NMU03_02160</name>
</gene>
<keyword evidence="7 8" id="KW-0472">Membrane</keyword>
<reference evidence="9" key="1">
    <citation type="submission" date="2022-07" db="EMBL/GenBank/DDBJ databases">
        <title>Faecal culturing of patients with breast cancer.</title>
        <authorList>
            <person name="Teng N.M.Y."/>
            <person name="Kiu R."/>
            <person name="Evans R."/>
            <person name="Baker D.J."/>
            <person name="Zenner C."/>
            <person name="Robinson S.D."/>
            <person name="Hall L.J."/>
        </authorList>
    </citation>
    <scope>NUCLEOTIDE SEQUENCE</scope>
    <source>
        <strain evidence="9">LH1062</strain>
    </source>
</reference>
<feature type="transmembrane region" description="Helical" evidence="8">
    <location>
        <begin position="64"/>
        <end position="87"/>
    </location>
</feature>
<evidence type="ECO:0000313" key="9">
    <source>
        <dbReference type="EMBL" id="UTY39654.1"/>
    </source>
</evidence>
<evidence type="ECO:0000256" key="5">
    <source>
        <dbReference type="ARBA" id="ARBA00022692"/>
    </source>
</evidence>
<comment type="subcellular location">
    <subcellularLocation>
        <location evidence="1">Cell membrane</location>
        <topology evidence="1">Multi-pass membrane protein</topology>
    </subcellularLocation>
</comment>
<protein>
    <submittedName>
        <fullName evidence="9">AEC family transporter</fullName>
    </submittedName>
</protein>
<organism evidence="9 10">
    <name type="scientific">Allocoprobacillus halotolerans</name>
    <dbReference type="NCBI Taxonomy" id="2944914"/>
    <lineage>
        <taxon>Bacteria</taxon>
        <taxon>Bacillati</taxon>
        <taxon>Bacillota</taxon>
        <taxon>Erysipelotrichia</taxon>
        <taxon>Erysipelotrichales</taxon>
        <taxon>Erysipelotrichaceae</taxon>
        <taxon>Allocoprobacillus</taxon>
    </lineage>
</organism>
<sequence length="157" mass="17589">MDITVVLNQMIQLFLMMSLGYGMMKKGVLDETVNKKLNFIVLSITTPCLILSSVFSGSDTSKTVVLYVLLVATIVYLLLPIISFIIVKLMRIQKPHQGLFIFMTIFSNTGFMGFPVMKAIFGNTAVFYTAIFNMLFNLEVFTLGVLLMGYGQEKKLS</sequence>
<dbReference type="Gene3D" id="1.20.1530.20">
    <property type="match status" value="1"/>
</dbReference>
<dbReference type="Pfam" id="PF03547">
    <property type="entry name" value="Mem_trans"/>
    <property type="match status" value="1"/>
</dbReference>
<keyword evidence="5 8" id="KW-0812">Transmembrane</keyword>
<keyword evidence="6 8" id="KW-1133">Transmembrane helix</keyword>
<evidence type="ECO:0000256" key="4">
    <source>
        <dbReference type="ARBA" id="ARBA00022475"/>
    </source>
</evidence>
<accession>A0ABY5I2T9</accession>
<evidence type="ECO:0000256" key="1">
    <source>
        <dbReference type="ARBA" id="ARBA00004651"/>
    </source>
</evidence>
<dbReference type="RefSeq" id="WP_290140920.1">
    <property type="nucleotide sequence ID" value="NZ_CP101620.1"/>
</dbReference>
<evidence type="ECO:0000256" key="3">
    <source>
        <dbReference type="ARBA" id="ARBA00022448"/>
    </source>
</evidence>
<comment type="similarity">
    <text evidence="2">Belongs to the auxin efflux carrier (TC 2.A.69) family.</text>
</comment>
<keyword evidence="10" id="KW-1185">Reference proteome</keyword>